<evidence type="ECO:0000256" key="1">
    <source>
        <dbReference type="SAM" id="SignalP"/>
    </source>
</evidence>
<sequence>MRQDWRMRRAYLSLPVALLVAQTACTQFPELDAVATPGVENAPYPQLVPIDGLIAEPAPPRATKEDIAQVQARVGGLQSRAARVGNAQVSQSGSVADRLKRLQQKAAELRQQ</sequence>
<organism evidence="2 3">
    <name type="scientific">Sagittula stellata (strain ATCC 700073 / DSM 11524 / E-37)</name>
    <dbReference type="NCBI Taxonomy" id="388399"/>
    <lineage>
        <taxon>Bacteria</taxon>
        <taxon>Pseudomonadati</taxon>
        <taxon>Pseudomonadota</taxon>
        <taxon>Alphaproteobacteria</taxon>
        <taxon>Rhodobacterales</taxon>
        <taxon>Roseobacteraceae</taxon>
        <taxon>Sagittula</taxon>
    </lineage>
</organism>
<reference evidence="2 3" key="1">
    <citation type="submission" date="2006-06" db="EMBL/GenBank/DDBJ databases">
        <authorList>
            <person name="Moran M.A."/>
            <person name="Ferriera S."/>
            <person name="Johnson J."/>
            <person name="Kravitz S."/>
            <person name="Beeson K."/>
            <person name="Sutton G."/>
            <person name="Rogers Y.-H."/>
            <person name="Friedman R."/>
            <person name="Frazier M."/>
            <person name="Venter J.C."/>
        </authorList>
    </citation>
    <scope>NUCLEOTIDE SEQUENCE [LARGE SCALE GENOMIC DNA]</scope>
    <source>
        <strain evidence="2 3">E-37</strain>
    </source>
</reference>
<keyword evidence="3" id="KW-1185">Reference proteome</keyword>
<protein>
    <submittedName>
        <fullName evidence="2">Uncharacterized protein</fullName>
    </submittedName>
</protein>
<feature type="chain" id="PRO_5002654938" evidence="1">
    <location>
        <begin position="27"/>
        <end position="112"/>
    </location>
</feature>
<name>A3JZX0_SAGS3</name>
<evidence type="ECO:0000313" key="2">
    <source>
        <dbReference type="EMBL" id="EBA09085.1"/>
    </source>
</evidence>
<keyword evidence="1" id="KW-0732">Signal</keyword>
<feature type="signal peptide" evidence="1">
    <location>
        <begin position="1"/>
        <end position="26"/>
    </location>
</feature>
<dbReference type="AlphaFoldDB" id="A3JZX0"/>
<gene>
    <name evidence="2" type="ORF">SSE37_22624</name>
</gene>
<accession>A3JZX0</accession>
<dbReference type="EMBL" id="AAYA01000003">
    <property type="protein sequence ID" value="EBA09085.1"/>
    <property type="molecule type" value="Genomic_DNA"/>
</dbReference>
<proteinExistence type="predicted"/>
<dbReference type="Proteomes" id="UP000005713">
    <property type="component" value="Unassembled WGS sequence"/>
</dbReference>
<evidence type="ECO:0000313" key="3">
    <source>
        <dbReference type="Proteomes" id="UP000005713"/>
    </source>
</evidence>
<comment type="caution">
    <text evidence="2">The sequence shown here is derived from an EMBL/GenBank/DDBJ whole genome shotgun (WGS) entry which is preliminary data.</text>
</comment>